<evidence type="ECO:0000313" key="2">
    <source>
        <dbReference type="Proteomes" id="UP000184267"/>
    </source>
</evidence>
<dbReference type="STRING" id="154538.A0A1M2W3Q9"/>
<reference evidence="1 2" key="1">
    <citation type="submission" date="2016-10" db="EMBL/GenBank/DDBJ databases">
        <title>Genome sequence of the basidiomycete white-rot fungus Trametes pubescens.</title>
        <authorList>
            <person name="Makela M.R."/>
            <person name="Granchi Z."/>
            <person name="Peng M."/>
            <person name="De Vries R.P."/>
            <person name="Grigoriev I."/>
            <person name="Riley R."/>
            <person name="Hilden K."/>
        </authorList>
    </citation>
    <scope>NUCLEOTIDE SEQUENCE [LARGE SCALE GENOMIC DNA]</scope>
    <source>
        <strain evidence="1 2">FBCC735</strain>
    </source>
</reference>
<keyword evidence="2" id="KW-1185">Reference proteome</keyword>
<gene>
    <name evidence="1" type="ORF">TRAPUB_8961</name>
</gene>
<accession>A0A1M2W3Q9</accession>
<comment type="caution">
    <text evidence="1">The sequence shown here is derived from an EMBL/GenBank/DDBJ whole genome shotgun (WGS) entry which is preliminary data.</text>
</comment>
<dbReference type="OrthoDB" id="5395091at2759"/>
<organism evidence="1 2">
    <name type="scientific">Trametes pubescens</name>
    <name type="common">White-rot fungus</name>
    <dbReference type="NCBI Taxonomy" id="154538"/>
    <lineage>
        <taxon>Eukaryota</taxon>
        <taxon>Fungi</taxon>
        <taxon>Dikarya</taxon>
        <taxon>Basidiomycota</taxon>
        <taxon>Agaricomycotina</taxon>
        <taxon>Agaricomycetes</taxon>
        <taxon>Polyporales</taxon>
        <taxon>Polyporaceae</taxon>
        <taxon>Trametes</taxon>
    </lineage>
</organism>
<evidence type="ECO:0000313" key="1">
    <source>
        <dbReference type="EMBL" id="OJT14488.1"/>
    </source>
</evidence>
<name>A0A1M2W3Q9_TRAPU</name>
<sequence>MADQAALSDSDHTVGLRGLLSLATHCAGLESLRFERIVVLPEDVAQLPQELPNDNLRFLRVKEWVSPEGPERGLTRDSQYSVPCRIAEAEPYLREVIGYAKTKGGKTDVTPALYLAVAIHGSPEKEQEALSLFTDAFADFDANGAPALGPRSELWARAHWARLLRRLAPVPEAEAQEQVIVDWIVSHPLVLPPAKLQALVTDKNDDGPLQEILMHPEVLAALEQARE</sequence>
<proteinExistence type="predicted"/>
<dbReference type="AlphaFoldDB" id="A0A1M2W3Q9"/>
<dbReference type="Proteomes" id="UP000184267">
    <property type="component" value="Unassembled WGS sequence"/>
</dbReference>
<dbReference type="EMBL" id="MNAD01000282">
    <property type="protein sequence ID" value="OJT14488.1"/>
    <property type="molecule type" value="Genomic_DNA"/>
</dbReference>
<protein>
    <submittedName>
        <fullName evidence="1">Uncharacterized protein</fullName>
    </submittedName>
</protein>